<accession>A0A3S9XCN2</accession>
<dbReference type="EMBL" id="CP029822">
    <property type="protein sequence ID" value="AZS50189.1"/>
    <property type="molecule type" value="Genomic_DNA"/>
</dbReference>
<dbReference type="InterPro" id="IPR014030">
    <property type="entry name" value="Ketoacyl_synth_N"/>
</dbReference>
<protein>
    <submittedName>
        <fullName evidence="2">Beta-ketoacyl synthase</fullName>
    </submittedName>
</protein>
<evidence type="ECO:0000313" key="2">
    <source>
        <dbReference type="EMBL" id="AZS50189.1"/>
    </source>
</evidence>
<dbReference type="AlphaFoldDB" id="A0A3S9XCN2"/>
<keyword evidence="3" id="KW-1185">Reference proteome</keyword>
<reference evidence="3" key="1">
    <citation type="submission" date="2018-06" db="EMBL/GenBank/DDBJ databases">
        <title>Complete genome of Pseudomonas insecticola strain QZS01.</title>
        <authorList>
            <person name="Wang J."/>
            <person name="Su Q."/>
        </authorList>
    </citation>
    <scope>NUCLEOTIDE SEQUENCE [LARGE SCALE GENOMIC DNA]</scope>
    <source>
        <strain evidence="3">QZS01</strain>
    </source>
</reference>
<proteinExistence type="predicted"/>
<dbReference type="Pfam" id="PF13723">
    <property type="entry name" value="Ketoacyl-synt_2"/>
    <property type="match status" value="1"/>
</dbReference>
<evidence type="ECO:0000259" key="1">
    <source>
        <dbReference type="Pfam" id="PF13723"/>
    </source>
</evidence>
<dbReference type="KEGG" id="emo:DM558_05085"/>
<evidence type="ECO:0000313" key="3">
    <source>
        <dbReference type="Proteomes" id="UP000273143"/>
    </source>
</evidence>
<sequence length="246" mass="27708">MLSYSFDILDWYGVAPGLCSSDLWQQWSSSQNYNWNMQQKVVFKKIPMMVARRMSSSSKMALETALQLLEKHTDIDAAVFVSRHGELDRTYHIIKDLVSQKDPSPTSFTMSVHNTSAGLFTIEAKKNIPVSSLSAGADSFQQGLLEVQAMLHSGKNKVLLIDFDGNVPAAYRSRLLFYQDGLVYALGMVIVKGNSCICQQQIKPDSSVVESLPQSLIFLKHYLLKKKSFNVVGCRTQWQWSLNNEV</sequence>
<feature type="domain" description="Beta-ketoacyl synthase-like N-terminal" evidence="1">
    <location>
        <begin position="24"/>
        <end position="241"/>
    </location>
</feature>
<organism evidence="2 3">
    <name type="scientific">Entomomonas moraniae</name>
    <dbReference type="NCBI Taxonomy" id="2213226"/>
    <lineage>
        <taxon>Bacteria</taxon>
        <taxon>Pseudomonadati</taxon>
        <taxon>Pseudomonadota</taxon>
        <taxon>Gammaproteobacteria</taxon>
        <taxon>Pseudomonadales</taxon>
        <taxon>Pseudomonadaceae</taxon>
        <taxon>Entomomonas</taxon>
    </lineage>
</organism>
<name>A0A3S9XCN2_9GAMM</name>
<dbReference type="Proteomes" id="UP000273143">
    <property type="component" value="Chromosome"/>
</dbReference>
<gene>
    <name evidence="2" type="ORF">DM558_05085</name>
</gene>